<proteinExistence type="predicted"/>
<dbReference type="PROSITE" id="PS50048">
    <property type="entry name" value="ZN2_CY6_FUNGAL_2"/>
    <property type="match status" value="1"/>
</dbReference>
<dbReference type="Gene3D" id="4.10.240.10">
    <property type="entry name" value="Zn(2)-C6 fungal-type DNA-binding domain"/>
    <property type="match status" value="1"/>
</dbReference>
<dbReference type="SMART" id="SM00066">
    <property type="entry name" value="GAL4"/>
    <property type="match status" value="1"/>
</dbReference>
<dbReference type="CDD" id="cd00067">
    <property type="entry name" value="GAL4"/>
    <property type="match status" value="1"/>
</dbReference>
<organism evidence="4 5">
    <name type="scientific">Cylindrodendrum hubeiense</name>
    <dbReference type="NCBI Taxonomy" id="595255"/>
    <lineage>
        <taxon>Eukaryota</taxon>
        <taxon>Fungi</taxon>
        <taxon>Dikarya</taxon>
        <taxon>Ascomycota</taxon>
        <taxon>Pezizomycotina</taxon>
        <taxon>Sordariomycetes</taxon>
        <taxon>Hypocreomycetidae</taxon>
        <taxon>Hypocreales</taxon>
        <taxon>Nectriaceae</taxon>
        <taxon>Cylindrodendrum</taxon>
    </lineage>
</organism>
<dbReference type="Pfam" id="PF00172">
    <property type="entry name" value="Zn_clus"/>
    <property type="match status" value="1"/>
</dbReference>
<dbReference type="EMBL" id="JAANBB010000248">
    <property type="protein sequence ID" value="KAF7545561.1"/>
    <property type="molecule type" value="Genomic_DNA"/>
</dbReference>
<dbReference type="GO" id="GO:0005634">
    <property type="term" value="C:nucleus"/>
    <property type="evidence" value="ECO:0007669"/>
    <property type="project" value="TreeGrafter"/>
</dbReference>
<gene>
    <name evidence="4" type="ORF">G7Z17_g9088</name>
</gene>
<reference evidence="4" key="1">
    <citation type="submission" date="2020-03" db="EMBL/GenBank/DDBJ databases">
        <title>Draft Genome Sequence of Cylindrodendrum hubeiense.</title>
        <authorList>
            <person name="Buettner E."/>
            <person name="Kellner H."/>
        </authorList>
    </citation>
    <scope>NUCLEOTIDE SEQUENCE</scope>
    <source>
        <strain evidence="4">IHI 201604</strain>
    </source>
</reference>
<feature type="domain" description="Zn(2)-C6 fungal-type" evidence="3">
    <location>
        <begin position="34"/>
        <end position="67"/>
    </location>
</feature>
<protein>
    <recommendedName>
        <fullName evidence="3">Zn(2)-C6 fungal-type domain-containing protein</fullName>
    </recommendedName>
</protein>
<dbReference type="OrthoDB" id="2262349at2759"/>
<keyword evidence="5" id="KW-1185">Reference proteome</keyword>
<dbReference type="PANTHER" id="PTHR31644">
    <property type="entry name" value="TRANSCRIPTIONAL ACTIVATOR ARO80-RELATED"/>
    <property type="match status" value="1"/>
</dbReference>
<dbReference type="SUPFAM" id="SSF57701">
    <property type="entry name" value="Zn2/Cys6 DNA-binding domain"/>
    <property type="match status" value="1"/>
</dbReference>
<evidence type="ECO:0000256" key="2">
    <source>
        <dbReference type="SAM" id="MobiDB-lite"/>
    </source>
</evidence>
<keyword evidence="1" id="KW-0539">Nucleus</keyword>
<feature type="region of interest" description="Disordered" evidence="2">
    <location>
        <begin position="1"/>
        <end position="32"/>
    </location>
</feature>
<evidence type="ECO:0000259" key="3">
    <source>
        <dbReference type="PROSITE" id="PS50048"/>
    </source>
</evidence>
<dbReference type="InterPro" id="IPR052780">
    <property type="entry name" value="AAA_Catabolism_Regulators"/>
</dbReference>
<dbReference type="PANTHER" id="PTHR31644:SF2">
    <property type="entry name" value="TRANSCRIPTIONAL ACTIVATOR ARO80-RELATED"/>
    <property type="match status" value="1"/>
</dbReference>
<evidence type="ECO:0000313" key="5">
    <source>
        <dbReference type="Proteomes" id="UP000722485"/>
    </source>
</evidence>
<feature type="region of interest" description="Disordered" evidence="2">
    <location>
        <begin position="70"/>
        <end position="118"/>
    </location>
</feature>
<dbReference type="GO" id="GO:0009074">
    <property type="term" value="P:aromatic amino acid family catabolic process"/>
    <property type="evidence" value="ECO:0007669"/>
    <property type="project" value="TreeGrafter"/>
</dbReference>
<dbReference type="GO" id="GO:0008270">
    <property type="term" value="F:zinc ion binding"/>
    <property type="evidence" value="ECO:0007669"/>
    <property type="project" value="InterPro"/>
</dbReference>
<comment type="caution">
    <text evidence="4">The sequence shown here is derived from an EMBL/GenBank/DDBJ whole genome shotgun (WGS) entry which is preliminary data.</text>
</comment>
<evidence type="ECO:0000313" key="4">
    <source>
        <dbReference type="EMBL" id="KAF7545561.1"/>
    </source>
</evidence>
<accession>A0A9P5LDP5</accession>
<dbReference type="PROSITE" id="PS00463">
    <property type="entry name" value="ZN2_CY6_FUNGAL_1"/>
    <property type="match status" value="1"/>
</dbReference>
<feature type="region of interest" description="Disordered" evidence="2">
    <location>
        <begin position="174"/>
        <end position="193"/>
    </location>
</feature>
<dbReference type="GO" id="GO:0000981">
    <property type="term" value="F:DNA-binding transcription factor activity, RNA polymerase II-specific"/>
    <property type="evidence" value="ECO:0007669"/>
    <property type="project" value="InterPro"/>
</dbReference>
<dbReference type="InterPro" id="IPR001138">
    <property type="entry name" value="Zn2Cys6_DnaBD"/>
</dbReference>
<feature type="compositionally biased region" description="Polar residues" evidence="2">
    <location>
        <begin position="7"/>
        <end position="25"/>
    </location>
</feature>
<dbReference type="CDD" id="cd12148">
    <property type="entry name" value="fungal_TF_MHR"/>
    <property type="match status" value="1"/>
</dbReference>
<dbReference type="InterPro" id="IPR036864">
    <property type="entry name" value="Zn2-C6_fun-type_DNA-bd_sf"/>
</dbReference>
<sequence>MDDHDGQASQQLGFLPVNQSNSPPESKQRRAYLSCERCRKRKSRCEPLPEQPQVCKRCATDNHPCEFRTSRSVKRKASTQFGSAEPETRQAHSWSHHEEAGQLQDPLSPIDQSSSVSTANHVGATVEGFGSGEIVTPSSNAALDARTRLVSTHIHNTSDALDLLTFAATGSQGHHNHSAAHVDESHTPPIDASIHDAANDAKKIAAAWNGFVLIRRGVVSQQEVVEYLDFFFECLWPLKPVIPSYYRNKVNYSLLALEEPLLLTCIVTLASRYFNLSGGHGEIRSERIHWRSWLLLQRFLQSVMWGSNTTRSIGAIASMLLLIDWHVKAINNPMDFTEGEEAINFVDDSATSFKTSPNDADSLTGQRRYGMTSLMEKLNIVSPAYRSNKMSWILLSNAIALAHEGCCFEYEPPSATTKMSEAETVRQEWSRLVCVFIYLTDEGLATRLGLEPLLPEKSRQVVRDQYSTTFADSLQDSMLWEGYFELFVEARKGREFLHSLKKTGASLSNQNLVPNLERLGRALNRWERQYHHRHTQALQSSSTSATTGNAAVLSNFAEQAAQASHALLSVVVEILEPARLIAYLPVKYWLFIVAASLHLLKHVSVSDPDIHLLRSVIEAIRLGSADDAHMAMRFSKFLGIVLQASLPTSIGQSSGTGQPEADAQALGSFQMVDDFSGGAFGSALDDGGIWDIPINLDVVSDPTTWWDSFSGRNGFSRFT</sequence>
<dbReference type="Proteomes" id="UP000722485">
    <property type="component" value="Unassembled WGS sequence"/>
</dbReference>
<name>A0A9P5LDP5_9HYPO</name>
<dbReference type="GO" id="GO:0045944">
    <property type="term" value="P:positive regulation of transcription by RNA polymerase II"/>
    <property type="evidence" value="ECO:0007669"/>
    <property type="project" value="TreeGrafter"/>
</dbReference>
<evidence type="ECO:0000256" key="1">
    <source>
        <dbReference type="ARBA" id="ARBA00023242"/>
    </source>
</evidence>
<feature type="compositionally biased region" description="Basic and acidic residues" evidence="2">
    <location>
        <begin position="86"/>
        <end position="100"/>
    </location>
</feature>
<dbReference type="AlphaFoldDB" id="A0A9P5LDP5"/>